<comment type="caution">
    <text evidence="3">The sequence shown here is derived from an EMBL/GenBank/DDBJ whole genome shotgun (WGS) entry which is preliminary data.</text>
</comment>
<dbReference type="PANTHER" id="PTHR35149:SF2">
    <property type="entry name" value="DUF262 DOMAIN-CONTAINING PROTEIN"/>
    <property type="match status" value="1"/>
</dbReference>
<dbReference type="AlphaFoldDB" id="A0AAJ3LI29"/>
<feature type="domain" description="GmrSD restriction endonucleases C-terminal" evidence="2">
    <location>
        <begin position="439"/>
        <end position="559"/>
    </location>
</feature>
<dbReference type="RefSeq" id="WP_177026477.1">
    <property type="nucleotide sequence ID" value="NZ_JACAQR010000023.1"/>
</dbReference>
<dbReference type="Proteomes" id="UP000546584">
    <property type="component" value="Unassembled WGS sequence"/>
</dbReference>
<organism evidence="3 4">
    <name type="scientific">Pseudomonas yamanorum</name>
    <dbReference type="NCBI Taxonomy" id="515393"/>
    <lineage>
        <taxon>Bacteria</taxon>
        <taxon>Pseudomonadati</taxon>
        <taxon>Pseudomonadota</taxon>
        <taxon>Gammaproteobacteria</taxon>
        <taxon>Pseudomonadales</taxon>
        <taxon>Pseudomonadaceae</taxon>
        <taxon>Pseudomonas</taxon>
    </lineage>
</organism>
<dbReference type="Pfam" id="PF03235">
    <property type="entry name" value="GmrSD_N"/>
    <property type="match status" value="1"/>
</dbReference>
<dbReference type="InterPro" id="IPR004919">
    <property type="entry name" value="GmrSD_N"/>
</dbReference>
<dbReference type="Pfam" id="PF07510">
    <property type="entry name" value="GmrSD_C"/>
    <property type="match status" value="1"/>
</dbReference>
<name>A0AAJ3LI29_9PSED</name>
<dbReference type="PANTHER" id="PTHR35149">
    <property type="entry name" value="SLL5132 PROTEIN"/>
    <property type="match status" value="1"/>
</dbReference>
<dbReference type="InterPro" id="IPR011089">
    <property type="entry name" value="GmrSD_C"/>
</dbReference>
<evidence type="ECO:0000313" key="4">
    <source>
        <dbReference type="Proteomes" id="UP000546584"/>
    </source>
</evidence>
<proteinExistence type="predicted"/>
<dbReference type="EMBL" id="JACAQR010000023">
    <property type="protein sequence ID" value="NWD43720.1"/>
    <property type="molecule type" value="Genomic_DNA"/>
</dbReference>
<reference evidence="3 4" key="1">
    <citation type="submission" date="2020-04" db="EMBL/GenBank/DDBJ databases">
        <title>Molecular characterization of pseudomonads from Agaricus bisporus reveal novel blotch 2 pathogens in Western Europe.</title>
        <authorList>
            <person name="Taparia T."/>
            <person name="Krijger M."/>
            <person name="Haynes E."/>
            <person name="Elpinstone J.G."/>
            <person name="Noble R."/>
            <person name="Van Der Wolf J."/>
        </authorList>
    </citation>
    <scope>NUCLEOTIDE SEQUENCE [LARGE SCALE GENOMIC DNA]</scope>
    <source>
        <strain evidence="3 4">IPO3753</strain>
    </source>
</reference>
<sequence length="578" mass="65574">MIDASQLRIEASHKKVVEVFSKDYAFTIPAYQRPYAWESTQVQELLADLQDAMAPNAAAGGFYFLGSIVLVKGHGIPASKVVDGQQRLTTLTILFSIIRDLTKDNETRTAREKYIKQVANKDEGIPEALRLQLRQKDQAFFEAHIQTRGATERMPSLEGLTGAKARIIENALIIRRSLDAMGREGRDDLLRFLLQSCYLVVVEVPTEVAARRIFTVLNARGLDLSATDILKADLLERAGTDKEASLAQRWEDVEVALGRDMFTAIFVHIRMIFERDKPRSALETGFPEHVPAFRVRPAEFLSEVLEPYSDALMLAMDNRRLRERFGGTTADLVRSLERLDNRDWLPALLLCFCQSNEGVRDNVPEIVFKLERVAYLLFLTRADINARIARYIDVLDELQPPIALKLRSSNRGKSAGLQIGQEEAFALFDALDGSVYLTSKVVKPLLLRLEQASIDGSANYDYPVISVEHVCPQTIGAGSQWAEWFPNADEHSAWVHSIANLVLLSVRKNSAAQNYDFDKKKRTYFTSGDTCAFTLTSEVRDSPVWTMDELKRRRKVLLQRLAKTWDVEHRLEKWWVLQ</sequence>
<evidence type="ECO:0000259" key="1">
    <source>
        <dbReference type="Pfam" id="PF03235"/>
    </source>
</evidence>
<feature type="domain" description="GmrSD restriction endonucleases N-terminal" evidence="1">
    <location>
        <begin position="18"/>
        <end position="234"/>
    </location>
</feature>
<accession>A0AAJ3LI29</accession>
<evidence type="ECO:0000259" key="2">
    <source>
        <dbReference type="Pfam" id="PF07510"/>
    </source>
</evidence>
<protein>
    <submittedName>
        <fullName evidence="3">DUF262 domain-containing protein</fullName>
    </submittedName>
</protein>
<gene>
    <name evidence="3" type="ORF">HX826_17730</name>
</gene>
<evidence type="ECO:0000313" key="3">
    <source>
        <dbReference type="EMBL" id="NWD43720.1"/>
    </source>
</evidence>